<dbReference type="RefSeq" id="WP_092366599.1">
    <property type="nucleotide sequence ID" value="NZ_BMGV01000006.1"/>
</dbReference>
<evidence type="ECO:0000313" key="1">
    <source>
        <dbReference type="EMBL" id="SEJ64493.1"/>
    </source>
</evidence>
<reference evidence="1 2" key="1">
    <citation type="submission" date="2016-10" db="EMBL/GenBank/DDBJ databases">
        <authorList>
            <person name="de Groot N.N."/>
        </authorList>
    </citation>
    <scope>NUCLEOTIDE SEQUENCE [LARGE SCALE GENOMIC DNA]</scope>
    <source>
        <strain evidence="1 2">DSM 29340</strain>
    </source>
</reference>
<accession>A0A1H7AFS2</accession>
<proteinExistence type="predicted"/>
<protein>
    <recommendedName>
        <fullName evidence="3">DUF2939 domain-containing protein</fullName>
    </recommendedName>
</protein>
<dbReference type="AlphaFoldDB" id="A0A1H7AFS2"/>
<dbReference type="EMBL" id="FNYD01000006">
    <property type="protein sequence ID" value="SEJ64493.1"/>
    <property type="molecule type" value="Genomic_DNA"/>
</dbReference>
<evidence type="ECO:0000313" key="2">
    <source>
        <dbReference type="Proteomes" id="UP000199379"/>
    </source>
</evidence>
<keyword evidence="2" id="KW-1185">Reference proteome</keyword>
<sequence length="182" mass="19758">MKRIVTIGAVALLAYAALPYWSVYRLANAFQEADRSRLEKLVDWNSLRSSIKEELSAQMVAQAASAQGDEEVGAALAAVLGPSLISGMVDGYVNAATIAKLADDARRDEGSSEGTQIPQDIASRPLDSIEWAFFSSPTEFVVDIKSEKESGDSARLIFKWHGLLWKLARIQLPDDALSSVKS</sequence>
<dbReference type="InterPro" id="IPR021330">
    <property type="entry name" value="DUF2939"/>
</dbReference>
<organism evidence="1 2">
    <name type="scientific">Cribrihabitans marinus</name>
    <dbReference type="NCBI Taxonomy" id="1227549"/>
    <lineage>
        <taxon>Bacteria</taxon>
        <taxon>Pseudomonadati</taxon>
        <taxon>Pseudomonadota</taxon>
        <taxon>Alphaproteobacteria</taxon>
        <taxon>Rhodobacterales</taxon>
        <taxon>Paracoccaceae</taxon>
        <taxon>Cribrihabitans</taxon>
    </lineage>
</organism>
<dbReference type="OrthoDB" id="7406839at2"/>
<gene>
    <name evidence="1" type="ORF">SAMN05444007_10626</name>
</gene>
<name>A0A1H7AFS2_9RHOB</name>
<dbReference type="Pfam" id="PF11159">
    <property type="entry name" value="DUF2939"/>
    <property type="match status" value="1"/>
</dbReference>
<dbReference type="STRING" id="1227549.SAMN05444007_10626"/>
<dbReference type="Proteomes" id="UP000199379">
    <property type="component" value="Unassembled WGS sequence"/>
</dbReference>
<evidence type="ECO:0008006" key="3">
    <source>
        <dbReference type="Google" id="ProtNLM"/>
    </source>
</evidence>